<dbReference type="AlphaFoldDB" id="A0A931I3B4"/>
<name>A0A931I3B4_9HYPH</name>
<dbReference type="InterPro" id="IPR050097">
    <property type="entry name" value="Ferredoxin-NADP_redctase_2"/>
</dbReference>
<dbReference type="EMBL" id="JADZLT010000054">
    <property type="protein sequence ID" value="MBH0239477.1"/>
    <property type="molecule type" value="Genomic_DNA"/>
</dbReference>
<accession>A0A931I3B4</accession>
<dbReference type="GO" id="GO:0016491">
    <property type="term" value="F:oxidoreductase activity"/>
    <property type="evidence" value="ECO:0007669"/>
    <property type="project" value="UniProtKB-KW"/>
</dbReference>
<evidence type="ECO:0000259" key="4">
    <source>
        <dbReference type="Pfam" id="PF07992"/>
    </source>
</evidence>
<dbReference type="Gene3D" id="3.50.50.60">
    <property type="entry name" value="FAD/NAD(P)-binding domain"/>
    <property type="match status" value="2"/>
</dbReference>
<dbReference type="PRINTS" id="PR00469">
    <property type="entry name" value="PNDRDTASEII"/>
</dbReference>
<keyword evidence="2" id="KW-0285">Flavoprotein</keyword>
<evidence type="ECO:0000313" key="6">
    <source>
        <dbReference type="Proteomes" id="UP000631694"/>
    </source>
</evidence>
<proteinExistence type="predicted"/>
<comment type="caution">
    <text evidence="5">The sequence shown here is derived from an EMBL/GenBank/DDBJ whole genome shotgun (WGS) entry which is preliminary data.</text>
</comment>
<keyword evidence="3" id="KW-0560">Oxidoreductase</keyword>
<dbReference type="InterPro" id="IPR023753">
    <property type="entry name" value="FAD/NAD-binding_dom"/>
</dbReference>
<dbReference type="RefSeq" id="WP_197312550.1">
    <property type="nucleotide sequence ID" value="NZ_JADZLT010000054.1"/>
</dbReference>
<dbReference type="Pfam" id="PF07992">
    <property type="entry name" value="Pyr_redox_2"/>
    <property type="match status" value="1"/>
</dbReference>
<sequence>MRHDTPSSFDAVVIGGSYAGLSGAMQLARAGRPICVVDSGTPRNRFSPAAHGFFGQDGMAPRAMIKAARDKLAAYPCVSFRDAEVRGAAPDAGGFTVTLGDGDERLTARKLLLAFGVHDEMPPLPGLAERWGTSVLHCPYCHGYEFRGGPIGVLAAGPMSEMKAELVADWGPTTLFLDGQPSPDAEAAARLGRAGVRIEPAAVVAVEGTGPAMTGLRLADGRLAPVAALFVAPRQRLRSPLAEDLGCALDDGPFGPIVRVDQMRRTTVAGVYAAGDITTARQNATLASADGVLAGANLHQALVFGT</sequence>
<protein>
    <recommendedName>
        <fullName evidence="1">Thioredoxin reductase</fullName>
    </recommendedName>
</protein>
<dbReference type="SUPFAM" id="SSF51905">
    <property type="entry name" value="FAD/NAD(P)-binding domain"/>
    <property type="match status" value="2"/>
</dbReference>
<evidence type="ECO:0000256" key="2">
    <source>
        <dbReference type="ARBA" id="ARBA00022630"/>
    </source>
</evidence>
<evidence type="ECO:0000256" key="1">
    <source>
        <dbReference type="ARBA" id="ARBA00018719"/>
    </source>
</evidence>
<evidence type="ECO:0000256" key="3">
    <source>
        <dbReference type="ARBA" id="ARBA00023002"/>
    </source>
</evidence>
<keyword evidence="6" id="KW-1185">Reference proteome</keyword>
<feature type="domain" description="FAD/NAD(P)-binding" evidence="4">
    <location>
        <begin position="10"/>
        <end position="291"/>
    </location>
</feature>
<organism evidence="5 6">
    <name type="scientific">Methylobrevis albus</name>
    <dbReference type="NCBI Taxonomy" id="2793297"/>
    <lineage>
        <taxon>Bacteria</taxon>
        <taxon>Pseudomonadati</taxon>
        <taxon>Pseudomonadota</taxon>
        <taxon>Alphaproteobacteria</taxon>
        <taxon>Hyphomicrobiales</taxon>
        <taxon>Pleomorphomonadaceae</taxon>
        <taxon>Methylobrevis</taxon>
    </lineage>
</organism>
<dbReference type="PRINTS" id="PR00368">
    <property type="entry name" value="FADPNR"/>
</dbReference>
<dbReference type="Proteomes" id="UP000631694">
    <property type="component" value="Unassembled WGS sequence"/>
</dbReference>
<gene>
    <name evidence="5" type="ORF">I5731_16765</name>
</gene>
<evidence type="ECO:0000313" key="5">
    <source>
        <dbReference type="EMBL" id="MBH0239477.1"/>
    </source>
</evidence>
<dbReference type="PANTHER" id="PTHR48105">
    <property type="entry name" value="THIOREDOXIN REDUCTASE 1-RELATED-RELATED"/>
    <property type="match status" value="1"/>
</dbReference>
<reference evidence="5" key="1">
    <citation type="submission" date="2020-12" db="EMBL/GenBank/DDBJ databases">
        <title>Methylobrevis albus sp. nov., isolated from fresh water lack sediment.</title>
        <authorList>
            <person name="Zou Q."/>
        </authorList>
    </citation>
    <scope>NUCLEOTIDE SEQUENCE</scope>
    <source>
        <strain evidence="5">L22</strain>
    </source>
</reference>
<dbReference type="InterPro" id="IPR036188">
    <property type="entry name" value="FAD/NAD-bd_sf"/>
</dbReference>